<dbReference type="InterPro" id="IPR046083">
    <property type="entry name" value="DUF6101"/>
</dbReference>
<dbReference type="PATRIC" id="fig|1215343.11.peg.845"/>
<dbReference type="AlphaFoldDB" id="L0EV23"/>
<protein>
    <submittedName>
        <fullName evidence="1">Uncharacterized protein</fullName>
    </submittedName>
</protein>
<gene>
    <name evidence="1" type="ordered locus">B488_08200</name>
</gene>
<accession>L0EV23</accession>
<dbReference type="Pfam" id="PF19596">
    <property type="entry name" value="DUF6101"/>
    <property type="match status" value="1"/>
</dbReference>
<name>L0EV23_LIBCB</name>
<keyword evidence="2" id="KW-1185">Reference proteome</keyword>
<dbReference type="eggNOG" id="ENOG5032YZE">
    <property type="taxonomic scope" value="Bacteria"/>
</dbReference>
<evidence type="ECO:0000313" key="2">
    <source>
        <dbReference type="Proteomes" id="UP000010799"/>
    </source>
</evidence>
<dbReference type="KEGG" id="lcc:B488_08200"/>
<dbReference type="EMBL" id="CP003789">
    <property type="protein sequence ID" value="AGA64812.1"/>
    <property type="molecule type" value="Genomic_DNA"/>
</dbReference>
<organism evidence="1 2">
    <name type="scientific">Liberibacter crescens (strain BT-1)</name>
    <dbReference type="NCBI Taxonomy" id="1215343"/>
    <lineage>
        <taxon>Bacteria</taxon>
        <taxon>Pseudomonadati</taxon>
        <taxon>Pseudomonadota</taxon>
        <taxon>Alphaproteobacteria</taxon>
        <taxon>Hyphomicrobiales</taxon>
        <taxon>Rhizobiaceae</taxon>
        <taxon>Liberibacter</taxon>
    </lineage>
</organism>
<evidence type="ECO:0000313" key="1">
    <source>
        <dbReference type="EMBL" id="AGA64812.1"/>
    </source>
</evidence>
<proteinExistence type="predicted"/>
<dbReference type="HOGENOM" id="CLU_096801_1_0_5"/>
<dbReference type="RefSeq" id="WP_015273239.1">
    <property type="nucleotide sequence ID" value="NC_019907.1"/>
</dbReference>
<sequence>MLNTVNKSIKQGNALRLDPKNFPQHVFWVCYHSKNGKIAVINEKNVVVLQFLSFKNIPVFIQLPITVFKGIAVRIISRNNDRITMRVELYHQDPNFCIPLLISENLPEVAQDWKLWSQIYNLPMLMIEENGDVISFNSENSESTPYEGKEQKHIPARQEVLTPPVLQGFFICRSIYKLGLNLRIKGKKMIISL</sequence>
<reference evidence="1 2" key="1">
    <citation type="journal article" date="2012" name="Stand. Genomic Sci.">
        <title>Complete genome sequence of Liberibacter crescens BT-1.</title>
        <authorList>
            <person name="Leonard M.T."/>
            <person name="Fagen J.R."/>
            <person name="Davis-Richardson A.G."/>
            <person name="Davis M.J."/>
            <person name="Triplett E.W."/>
        </authorList>
    </citation>
    <scope>NUCLEOTIDE SEQUENCE [LARGE SCALE GENOMIC DNA]</scope>
    <source>
        <strain evidence="1 2">BT-1</strain>
    </source>
</reference>
<dbReference type="Proteomes" id="UP000010799">
    <property type="component" value="Chromosome"/>
</dbReference>